<accession>A0A452I1V3</accession>
<proteinExistence type="predicted"/>
<keyword evidence="4" id="KW-1185">Reference proteome</keyword>
<evidence type="ECO:0000313" key="4">
    <source>
        <dbReference type="Proteomes" id="UP000291020"/>
    </source>
</evidence>
<dbReference type="AlphaFoldDB" id="A0A452I1V3"/>
<evidence type="ECO:0000313" key="3">
    <source>
        <dbReference type="Ensembl" id="ENSGAGP00000021462.1"/>
    </source>
</evidence>
<evidence type="ECO:0000256" key="1">
    <source>
        <dbReference type="SAM" id="MobiDB-lite"/>
    </source>
</evidence>
<dbReference type="GO" id="GO:0021933">
    <property type="term" value="P:radial glia guided migration of cerebellar granule cell"/>
    <property type="evidence" value="ECO:0007669"/>
    <property type="project" value="TreeGrafter"/>
</dbReference>
<reference evidence="3" key="3">
    <citation type="submission" date="2025-09" db="UniProtKB">
        <authorList>
            <consortium name="Ensembl"/>
        </authorList>
    </citation>
    <scope>IDENTIFICATION</scope>
</reference>
<evidence type="ECO:0008006" key="5">
    <source>
        <dbReference type="Google" id="ProtNLM"/>
    </source>
</evidence>
<protein>
    <recommendedName>
        <fullName evidence="5">Cell cycle exit and neuronal differentiation 1</fullName>
    </recommendedName>
</protein>
<sequence>MESKGSTRSGSKPDAKAASSGKPEKPIPGPAMNADKKETPSKEQPTPVATTKKAASEATALNNHSNLKPNPAAPEVQEATGQSPDSEHKGNGTEESSGSVFDNMKPLAIVGGVVVAAVAIILGVAFLARKK</sequence>
<feature type="region of interest" description="Disordered" evidence="1">
    <location>
        <begin position="1"/>
        <end position="101"/>
    </location>
</feature>
<dbReference type="PANTHER" id="PTHR36683:SF1">
    <property type="entry name" value="CELL CYCLE EXIT AND NEURONAL DIFFERENTIATION PROTEIN 1"/>
    <property type="match status" value="1"/>
</dbReference>
<dbReference type="Proteomes" id="UP000291020">
    <property type="component" value="Unassembled WGS sequence"/>
</dbReference>
<organism evidence="3 4">
    <name type="scientific">Gopherus agassizii</name>
    <name type="common">Agassiz's desert tortoise</name>
    <dbReference type="NCBI Taxonomy" id="38772"/>
    <lineage>
        <taxon>Eukaryota</taxon>
        <taxon>Metazoa</taxon>
        <taxon>Chordata</taxon>
        <taxon>Craniata</taxon>
        <taxon>Vertebrata</taxon>
        <taxon>Euteleostomi</taxon>
        <taxon>Archelosauria</taxon>
        <taxon>Testudinata</taxon>
        <taxon>Testudines</taxon>
        <taxon>Cryptodira</taxon>
        <taxon>Durocryptodira</taxon>
        <taxon>Testudinoidea</taxon>
        <taxon>Testudinidae</taxon>
        <taxon>Gopherus</taxon>
    </lineage>
</organism>
<keyword evidence="2" id="KW-1133">Transmembrane helix</keyword>
<name>A0A452I1V3_9SAUR</name>
<feature type="compositionally biased region" description="Low complexity" evidence="1">
    <location>
        <begin position="49"/>
        <end position="60"/>
    </location>
</feature>
<feature type="compositionally biased region" description="Basic and acidic residues" evidence="1">
    <location>
        <begin position="1"/>
        <end position="15"/>
    </location>
</feature>
<reference evidence="4" key="1">
    <citation type="journal article" date="2017" name="PLoS ONE">
        <title>The Agassiz's desert tortoise genome provides a resource for the conservation of a threatened species.</title>
        <authorList>
            <person name="Tollis M."/>
            <person name="DeNardo D.F."/>
            <person name="Cornelius J.A."/>
            <person name="Dolby G.A."/>
            <person name="Edwards T."/>
            <person name="Henen B.T."/>
            <person name="Karl A.E."/>
            <person name="Murphy R.W."/>
            <person name="Kusumi K."/>
        </authorList>
    </citation>
    <scope>NUCLEOTIDE SEQUENCE [LARGE SCALE GENOMIC DNA]</scope>
</reference>
<dbReference type="GO" id="GO:0021702">
    <property type="term" value="P:cerebellar Purkinje cell differentiation"/>
    <property type="evidence" value="ECO:0007669"/>
    <property type="project" value="TreeGrafter"/>
</dbReference>
<evidence type="ECO:0000256" key="2">
    <source>
        <dbReference type="SAM" id="Phobius"/>
    </source>
</evidence>
<dbReference type="Pfam" id="PF15677">
    <property type="entry name" value="CEND1"/>
    <property type="match status" value="1"/>
</dbReference>
<keyword evidence="2" id="KW-0472">Membrane</keyword>
<dbReference type="PANTHER" id="PTHR36683">
    <property type="entry name" value="CELL CYCLE EXIT AND NEURONAL DIFFERENTIATION PROTEIN 1"/>
    <property type="match status" value="1"/>
</dbReference>
<keyword evidence="2" id="KW-0812">Transmembrane</keyword>
<dbReference type="InterPro" id="IPR020162">
    <property type="entry name" value="Cend1"/>
</dbReference>
<feature type="transmembrane region" description="Helical" evidence="2">
    <location>
        <begin position="107"/>
        <end position="128"/>
    </location>
</feature>
<reference evidence="3" key="2">
    <citation type="submission" date="2025-08" db="UniProtKB">
        <authorList>
            <consortium name="Ensembl"/>
        </authorList>
    </citation>
    <scope>IDENTIFICATION</scope>
</reference>
<dbReference type="Ensembl" id="ENSGAGT00000024444.1">
    <property type="protein sequence ID" value="ENSGAGP00000021462.1"/>
    <property type="gene ID" value="ENSGAGG00000015760.1"/>
</dbReference>
<dbReference type="GO" id="GO:0021686">
    <property type="term" value="P:cerebellar granular layer maturation"/>
    <property type="evidence" value="ECO:0007669"/>
    <property type="project" value="TreeGrafter"/>
</dbReference>